<dbReference type="EMBL" id="JAJCIS010000002">
    <property type="protein sequence ID" value="MCB7386382.1"/>
    <property type="molecule type" value="Genomic_DNA"/>
</dbReference>
<sequence length="348" mass="38205">MASYNVHAGHCPQGQGASGAVGMLKESVEDRLVKDEVIRLLRAAGHTVYDCTVNYATTKQGCLNGIVALCNQHAVNLDISIHLNSGRNDYKGDKSTGGTEVFNYDSRTKEISDRICQNISAALSIHNRGTKYDKSLQVLNRTKSLAILIECCFVDDKDDADRWNYKKCAQAIVEGILGRNVSDSTSSGESTSTEQTSGTSGTAKDGQAVWQAYASGKWQSYVNENGTGTEAYAGVLGQALRALRAYVKGTAKNVGYLEYRVHKLNGGWYNWQRDREMDKNGENFAGDCRNQFDGLQMRIVGAPGKHVKYRVHVIGKGWLDWVTDWGSGNNGYAGWYGYVIDAVQIKIV</sequence>
<evidence type="ECO:0000259" key="2">
    <source>
        <dbReference type="SMART" id="SM00646"/>
    </source>
</evidence>
<dbReference type="PANTHER" id="PTHR30404:SF8">
    <property type="entry name" value="AUTOLYSIN PH-RELATED"/>
    <property type="match status" value="1"/>
</dbReference>
<organism evidence="3 4">
    <name type="scientific">Bariatricus massiliensis</name>
    <dbReference type="NCBI Taxonomy" id="1745713"/>
    <lineage>
        <taxon>Bacteria</taxon>
        <taxon>Bacillati</taxon>
        <taxon>Bacillota</taxon>
        <taxon>Clostridia</taxon>
        <taxon>Lachnospirales</taxon>
        <taxon>Lachnospiraceae</taxon>
        <taxon>Bariatricus</taxon>
    </lineage>
</organism>
<evidence type="ECO:0000313" key="4">
    <source>
        <dbReference type="Proteomes" id="UP001299546"/>
    </source>
</evidence>
<feature type="region of interest" description="Disordered" evidence="1">
    <location>
        <begin position="181"/>
        <end position="203"/>
    </location>
</feature>
<dbReference type="RefSeq" id="WP_066737042.1">
    <property type="nucleotide sequence ID" value="NZ_JAJCIQ010000002.1"/>
</dbReference>
<evidence type="ECO:0000256" key="1">
    <source>
        <dbReference type="SAM" id="MobiDB-lite"/>
    </source>
</evidence>
<name>A0ABS8DDA9_9FIRM</name>
<evidence type="ECO:0000313" key="3">
    <source>
        <dbReference type="EMBL" id="MCB7386382.1"/>
    </source>
</evidence>
<reference evidence="3 4" key="1">
    <citation type="submission" date="2021-10" db="EMBL/GenBank/DDBJ databases">
        <title>Collection of gut derived symbiotic bacterial strains cultured from healthy donors.</title>
        <authorList>
            <person name="Lin H."/>
            <person name="Littmann E."/>
            <person name="Kohout C."/>
            <person name="Pamer E.G."/>
        </authorList>
    </citation>
    <scope>NUCLEOTIDE SEQUENCE [LARGE SCALE GENOMIC DNA]</scope>
    <source>
        <strain evidence="3 4">DFI.1.165</strain>
    </source>
</reference>
<dbReference type="Gene3D" id="3.40.630.40">
    <property type="entry name" value="Zn-dependent exopeptidases"/>
    <property type="match status" value="1"/>
</dbReference>
<protein>
    <submittedName>
        <fullName evidence="3">N-acetylmuramoyl-L-alanine amidase</fullName>
    </submittedName>
</protein>
<feature type="compositionally biased region" description="Low complexity" evidence="1">
    <location>
        <begin position="182"/>
        <end position="202"/>
    </location>
</feature>
<dbReference type="CDD" id="cd02696">
    <property type="entry name" value="MurNAc-LAA"/>
    <property type="match status" value="1"/>
</dbReference>
<dbReference type="SMART" id="SM00646">
    <property type="entry name" value="Ami_3"/>
    <property type="match status" value="1"/>
</dbReference>
<dbReference type="InterPro" id="IPR050695">
    <property type="entry name" value="N-acetylmuramoyl_amidase_3"/>
</dbReference>
<proteinExistence type="predicted"/>
<keyword evidence="4" id="KW-1185">Reference proteome</keyword>
<dbReference type="Proteomes" id="UP001299546">
    <property type="component" value="Unassembled WGS sequence"/>
</dbReference>
<dbReference type="Pfam" id="PF01520">
    <property type="entry name" value="Amidase_3"/>
    <property type="match status" value="1"/>
</dbReference>
<dbReference type="PANTHER" id="PTHR30404">
    <property type="entry name" value="N-ACETYLMURAMOYL-L-ALANINE AMIDASE"/>
    <property type="match status" value="1"/>
</dbReference>
<feature type="domain" description="MurNAc-LAA" evidence="2">
    <location>
        <begin position="67"/>
        <end position="177"/>
    </location>
</feature>
<gene>
    <name evidence="3" type="ORF">LIZ65_03690</name>
</gene>
<accession>A0ABS8DDA9</accession>
<dbReference type="InterPro" id="IPR002508">
    <property type="entry name" value="MurNAc-LAA_cat"/>
</dbReference>
<comment type="caution">
    <text evidence="3">The sequence shown here is derived from an EMBL/GenBank/DDBJ whole genome shotgun (WGS) entry which is preliminary data.</text>
</comment>
<dbReference type="SUPFAM" id="SSF53187">
    <property type="entry name" value="Zn-dependent exopeptidases"/>
    <property type="match status" value="1"/>
</dbReference>